<organism evidence="2 3">
    <name type="scientific">Horticoccus luteus</name>
    <dbReference type="NCBI Taxonomy" id="2862869"/>
    <lineage>
        <taxon>Bacteria</taxon>
        <taxon>Pseudomonadati</taxon>
        <taxon>Verrucomicrobiota</taxon>
        <taxon>Opitutia</taxon>
        <taxon>Opitutales</taxon>
        <taxon>Opitutaceae</taxon>
        <taxon>Horticoccus</taxon>
    </lineage>
</organism>
<dbReference type="Proteomes" id="UP000825051">
    <property type="component" value="Chromosome"/>
</dbReference>
<feature type="domain" description="Fumarylacetoacetase-like C-terminal" evidence="1">
    <location>
        <begin position="81"/>
        <end position="302"/>
    </location>
</feature>
<dbReference type="PANTHER" id="PTHR43211">
    <property type="entry name" value="FUMARYLACETOACETATE HYDROLASE"/>
    <property type="match status" value="1"/>
</dbReference>
<dbReference type="InterPro" id="IPR011234">
    <property type="entry name" value="Fumarylacetoacetase-like_C"/>
</dbReference>
<dbReference type="RefSeq" id="WP_220161879.1">
    <property type="nucleotide sequence ID" value="NZ_CP080507.1"/>
</dbReference>
<accession>A0A8F9XGZ8</accession>
<gene>
    <name evidence="2" type="ORF">K0B96_15950</name>
</gene>
<proteinExistence type="predicted"/>
<dbReference type="AlphaFoldDB" id="A0A8F9XGZ8"/>
<evidence type="ECO:0000259" key="1">
    <source>
        <dbReference type="Pfam" id="PF01557"/>
    </source>
</evidence>
<keyword evidence="2" id="KW-0378">Hydrolase</keyword>
<dbReference type="EMBL" id="CP080507">
    <property type="protein sequence ID" value="QYM78775.1"/>
    <property type="molecule type" value="Genomic_DNA"/>
</dbReference>
<keyword evidence="3" id="KW-1185">Reference proteome</keyword>
<name>A0A8F9XGZ8_9BACT</name>
<dbReference type="InterPro" id="IPR036663">
    <property type="entry name" value="Fumarylacetoacetase_C_sf"/>
</dbReference>
<dbReference type="GO" id="GO:0016787">
    <property type="term" value="F:hydrolase activity"/>
    <property type="evidence" value="ECO:0007669"/>
    <property type="project" value="UniProtKB-KW"/>
</dbReference>
<protein>
    <submittedName>
        <fullName evidence="2">Fumarylacetoacetate hydrolase family protein</fullName>
    </submittedName>
</protein>
<sequence length="306" mass="33399">MRCATILPRGAREAVPVVAGPDGAWIELAAAMGRDCGRLEEALPWWLQHGAALAKRTAEWAGPRYRESEFVFMPPVRPPSFRDFYAFEQHVKTARARRGLAMVPAWYEIPVFYFSNHHALIGHEAPVSAPRGSQELDYELELGVVLGRGGRDIEPENAWAHVAGFTIINDWSARDLQRAEMAVGLGPAKGKDFATSVGPWLVSRDAVADRIEGERLTLDMTARVNGRTLSRGNVAALHHSIPRLIAHASRDVDLLPGDLLGTGTVGTGCILELGPENTGGWLKPGDVVELEIERIGVLRTPVAARE</sequence>
<dbReference type="SUPFAM" id="SSF56529">
    <property type="entry name" value="FAH"/>
    <property type="match status" value="1"/>
</dbReference>
<evidence type="ECO:0000313" key="3">
    <source>
        <dbReference type="Proteomes" id="UP000825051"/>
    </source>
</evidence>
<dbReference type="Pfam" id="PF01557">
    <property type="entry name" value="FAA_hydrolase"/>
    <property type="match status" value="1"/>
</dbReference>
<evidence type="ECO:0000313" key="2">
    <source>
        <dbReference type="EMBL" id="QYM78775.1"/>
    </source>
</evidence>
<dbReference type="KEGG" id="ole:K0B96_15950"/>
<reference evidence="2" key="1">
    <citation type="submission" date="2021-08" db="EMBL/GenBank/DDBJ databases">
        <title>Genome of a novel bacterium of the phylum Verrucomicrobia, Oleiharenicola sp. KSB-15.</title>
        <authorList>
            <person name="Chung J.-H."/>
            <person name="Ahn J.-H."/>
            <person name="Yoon Y."/>
            <person name="Kim D.-Y."/>
            <person name="An S.-H."/>
            <person name="Park I."/>
            <person name="Yeon J."/>
        </authorList>
    </citation>
    <scope>NUCLEOTIDE SEQUENCE</scope>
    <source>
        <strain evidence="2">KSB-15</strain>
    </source>
</reference>
<dbReference type="Gene3D" id="3.90.850.10">
    <property type="entry name" value="Fumarylacetoacetase-like, C-terminal domain"/>
    <property type="match status" value="1"/>
</dbReference>
<dbReference type="PANTHER" id="PTHR43211:SF1">
    <property type="entry name" value="BLL6422 PROTEIN"/>
    <property type="match status" value="1"/>
</dbReference>